<accession>A0AAN9FZX7</accession>
<protein>
    <recommendedName>
        <fullName evidence="2">Integrase catalytic domain-containing protein</fullName>
    </recommendedName>
</protein>
<evidence type="ECO:0000313" key="3">
    <source>
        <dbReference type="EMBL" id="KAK7089045.1"/>
    </source>
</evidence>
<evidence type="ECO:0000313" key="4">
    <source>
        <dbReference type="Proteomes" id="UP001374579"/>
    </source>
</evidence>
<dbReference type="FunFam" id="1.10.340.70:FF:000003">
    <property type="entry name" value="Protein CBG25708"/>
    <property type="match status" value="1"/>
</dbReference>
<dbReference type="SUPFAM" id="SSF53098">
    <property type="entry name" value="Ribonuclease H-like"/>
    <property type="match status" value="1"/>
</dbReference>
<dbReference type="InterPro" id="IPR001584">
    <property type="entry name" value="Integrase_cat-core"/>
</dbReference>
<keyword evidence="4" id="KW-1185">Reference proteome</keyword>
<evidence type="ECO:0000256" key="1">
    <source>
        <dbReference type="SAM" id="MobiDB-lite"/>
    </source>
</evidence>
<feature type="domain" description="Integrase catalytic" evidence="2">
    <location>
        <begin position="110"/>
        <end position="278"/>
    </location>
</feature>
<dbReference type="InterPro" id="IPR036397">
    <property type="entry name" value="RNaseH_sf"/>
</dbReference>
<dbReference type="FunFam" id="3.30.420.10:FF:000063">
    <property type="entry name" value="Retrovirus-related Pol polyprotein from transposon 297-like Protein"/>
    <property type="match status" value="1"/>
</dbReference>
<sequence length="376" mass="43004">MRYVREGWPPKNAEINEDVNKFRKLSDSLSICHGSLVHGSRVVIPQSLQSKILDLLHLGHFGMERMKQLARTAVYWPGIDAAIEMATRRCDSCGEHQNKPSKPPVHPWMLPEKPWSRLHLDHAISFMGRDWLVITYAYSKYPCIHPTSSTSSRATLDLLEEDFAHFGLPHTLVTDNAPTFTSEEFQSWCKERGITHLTGAPYHPATNGAAERLVQTFKQALRKSSLPPKRALQEFLMQYRRTPTSCGFSPSELLNSRQLRTRIDTLLPSPAHIAQGKQSKEASKSQMTPDSKAVVKVTRQYKAGDPVYALYHGPRRDKQPRWVPAVVKKSLGTRCFNVMVIPHGPVWRRHWEQLQPRYTAEEDNEPGRKWTLFLNL</sequence>
<dbReference type="Proteomes" id="UP001374579">
    <property type="component" value="Unassembled WGS sequence"/>
</dbReference>
<dbReference type="GO" id="GO:0003676">
    <property type="term" value="F:nucleic acid binding"/>
    <property type="evidence" value="ECO:0007669"/>
    <property type="project" value="InterPro"/>
</dbReference>
<feature type="region of interest" description="Disordered" evidence="1">
    <location>
        <begin position="270"/>
        <end position="291"/>
    </location>
</feature>
<dbReference type="EMBL" id="JBAMIC010003167">
    <property type="protein sequence ID" value="KAK7089045.1"/>
    <property type="molecule type" value="Genomic_DNA"/>
</dbReference>
<comment type="caution">
    <text evidence="3">The sequence shown here is derived from an EMBL/GenBank/DDBJ whole genome shotgun (WGS) entry which is preliminary data.</text>
</comment>
<dbReference type="Pfam" id="PF17921">
    <property type="entry name" value="Integrase_H2C2"/>
    <property type="match status" value="1"/>
</dbReference>
<dbReference type="InterPro" id="IPR012337">
    <property type="entry name" value="RNaseH-like_sf"/>
</dbReference>
<dbReference type="GO" id="GO:0015074">
    <property type="term" value="P:DNA integration"/>
    <property type="evidence" value="ECO:0007669"/>
    <property type="project" value="InterPro"/>
</dbReference>
<dbReference type="InterPro" id="IPR050951">
    <property type="entry name" value="Retrovirus_Pol_polyprotein"/>
</dbReference>
<dbReference type="PANTHER" id="PTHR37984:SF5">
    <property type="entry name" value="PROTEIN NYNRIN-LIKE"/>
    <property type="match status" value="1"/>
</dbReference>
<dbReference type="AlphaFoldDB" id="A0AAN9FZX7"/>
<dbReference type="Pfam" id="PF00665">
    <property type="entry name" value="rve"/>
    <property type="match status" value="1"/>
</dbReference>
<evidence type="ECO:0000259" key="2">
    <source>
        <dbReference type="PROSITE" id="PS50994"/>
    </source>
</evidence>
<dbReference type="Gene3D" id="1.10.340.70">
    <property type="match status" value="1"/>
</dbReference>
<dbReference type="PANTHER" id="PTHR37984">
    <property type="entry name" value="PROTEIN CBG26694"/>
    <property type="match status" value="1"/>
</dbReference>
<gene>
    <name evidence="3" type="ORF">V1264_024252</name>
</gene>
<dbReference type="Gene3D" id="3.30.420.10">
    <property type="entry name" value="Ribonuclease H-like superfamily/Ribonuclease H"/>
    <property type="match status" value="1"/>
</dbReference>
<dbReference type="PROSITE" id="PS50994">
    <property type="entry name" value="INTEGRASE"/>
    <property type="match status" value="1"/>
</dbReference>
<organism evidence="3 4">
    <name type="scientific">Littorina saxatilis</name>
    <dbReference type="NCBI Taxonomy" id="31220"/>
    <lineage>
        <taxon>Eukaryota</taxon>
        <taxon>Metazoa</taxon>
        <taxon>Spiralia</taxon>
        <taxon>Lophotrochozoa</taxon>
        <taxon>Mollusca</taxon>
        <taxon>Gastropoda</taxon>
        <taxon>Caenogastropoda</taxon>
        <taxon>Littorinimorpha</taxon>
        <taxon>Littorinoidea</taxon>
        <taxon>Littorinidae</taxon>
        <taxon>Littorina</taxon>
    </lineage>
</organism>
<name>A0AAN9FZX7_9CAEN</name>
<reference evidence="3 4" key="1">
    <citation type="submission" date="2024-02" db="EMBL/GenBank/DDBJ databases">
        <title>Chromosome-scale genome assembly of the rough periwinkle Littorina saxatilis.</title>
        <authorList>
            <person name="De Jode A."/>
            <person name="Faria R."/>
            <person name="Formenti G."/>
            <person name="Sims Y."/>
            <person name="Smith T.P."/>
            <person name="Tracey A."/>
            <person name="Wood J.M.D."/>
            <person name="Zagrodzka Z.B."/>
            <person name="Johannesson K."/>
            <person name="Butlin R.K."/>
            <person name="Leder E.H."/>
        </authorList>
    </citation>
    <scope>NUCLEOTIDE SEQUENCE [LARGE SCALE GENOMIC DNA]</scope>
    <source>
        <strain evidence="3">Snail1</strain>
        <tissue evidence="3">Muscle</tissue>
    </source>
</reference>
<dbReference type="InterPro" id="IPR041588">
    <property type="entry name" value="Integrase_H2C2"/>
</dbReference>
<proteinExistence type="predicted"/>